<name>A0A7W2HKA5_9ACTN</name>
<dbReference type="SMART" id="SM00530">
    <property type="entry name" value="HTH_XRE"/>
    <property type="match status" value="1"/>
</dbReference>
<feature type="domain" description="HTH cro/C1-type" evidence="1">
    <location>
        <begin position="22"/>
        <end position="77"/>
    </location>
</feature>
<organism evidence="2 3">
    <name type="scientific">Streptomyces himalayensis subsp. aureolus</name>
    <dbReference type="NCBI Taxonomy" id="2758039"/>
    <lineage>
        <taxon>Bacteria</taxon>
        <taxon>Bacillati</taxon>
        <taxon>Actinomycetota</taxon>
        <taxon>Actinomycetes</taxon>
        <taxon>Kitasatosporales</taxon>
        <taxon>Streptomycetaceae</taxon>
        <taxon>Streptomyces</taxon>
        <taxon>Streptomyces himalayensis</taxon>
    </lineage>
</organism>
<gene>
    <name evidence="2" type="ORF">H1V43_37725</name>
</gene>
<sequence>MDWASFGDLKDASRVGDYGRVIRRARQLAGLNQGQLAAACGLSQPAVSRLENHGTGAYNMTTLASAATALGLPFELVGLANQQANGTPPVERREFLAAAVAAASCTIAPLAGTKSDWDSSQAATLRMATTAFRRLDATIASRDLSETVQSHLRLIQTTAQNAPDAAHRARMASVGSEAASFAAWLAWDMADHGSARRRYGAAIKAAHSAGDKLLASYQAGSLASFEADAGNPLEAVRLVAQARHQLGRNVPPLAAAWLASIEAIAHATNSDRLACERALKTCEQNAIRIPEADPVAWLWIFPFDERKIASCRITCMARLGQPHHARMSAQDIATALSSGHDKQRALLTLDVAAGHLATKEIDTAFGLASQALAEGIRLRSGKVVDRARRLRRAYASTAPPSMVREFDDQLHAAYL</sequence>
<comment type="caution">
    <text evidence="2">The sequence shown here is derived from an EMBL/GenBank/DDBJ whole genome shotgun (WGS) entry which is preliminary data.</text>
</comment>
<dbReference type="CDD" id="cd00093">
    <property type="entry name" value="HTH_XRE"/>
    <property type="match status" value="1"/>
</dbReference>
<dbReference type="Pfam" id="PF01381">
    <property type="entry name" value="HTH_3"/>
    <property type="match status" value="1"/>
</dbReference>
<protein>
    <submittedName>
        <fullName evidence="2">Helix-turn-helix transcriptional regulator</fullName>
    </submittedName>
</protein>
<dbReference type="SUPFAM" id="SSF47413">
    <property type="entry name" value="lambda repressor-like DNA-binding domains"/>
    <property type="match status" value="1"/>
</dbReference>
<dbReference type="Proteomes" id="UP000586976">
    <property type="component" value="Unassembled WGS sequence"/>
</dbReference>
<evidence type="ECO:0000313" key="2">
    <source>
        <dbReference type="EMBL" id="MBA4866938.1"/>
    </source>
</evidence>
<accession>A0A7W2HKA5</accession>
<proteinExistence type="predicted"/>
<dbReference type="Gene3D" id="1.10.260.40">
    <property type="entry name" value="lambda repressor-like DNA-binding domains"/>
    <property type="match status" value="1"/>
</dbReference>
<evidence type="ECO:0000259" key="1">
    <source>
        <dbReference type="PROSITE" id="PS50943"/>
    </source>
</evidence>
<dbReference type="EMBL" id="JACEQY010000081">
    <property type="protein sequence ID" value="MBA4866938.1"/>
    <property type="molecule type" value="Genomic_DNA"/>
</dbReference>
<dbReference type="PROSITE" id="PS50943">
    <property type="entry name" value="HTH_CROC1"/>
    <property type="match status" value="1"/>
</dbReference>
<dbReference type="GO" id="GO:0003677">
    <property type="term" value="F:DNA binding"/>
    <property type="evidence" value="ECO:0007669"/>
    <property type="project" value="InterPro"/>
</dbReference>
<dbReference type="InterPro" id="IPR001387">
    <property type="entry name" value="Cro/C1-type_HTH"/>
</dbReference>
<reference evidence="2 3" key="1">
    <citation type="submission" date="2020-07" db="EMBL/GenBank/DDBJ databases">
        <title>Streptomyces isolated from Indian soil.</title>
        <authorList>
            <person name="Mandal S."/>
            <person name="Maiti P.K."/>
        </authorList>
    </citation>
    <scope>NUCLEOTIDE SEQUENCE [LARGE SCALE GENOMIC DNA]</scope>
    <source>
        <strain evidence="2 3">PSKA54</strain>
    </source>
</reference>
<keyword evidence="3" id="KW-1185">Reference proteome</keyword>
<dbReference type="AlphaFoldDB" id="A0A7W2HKA5"/>
<dbReference type="InterPro" id="IPR010982">
    <property type="entry name" value="Lambda_DNA-bd_dom_sf"/>
</dbReference>
<evidence type="ECO:0000313" key="3">
    <source>
        <dbReference type="Proteomes" id="UP000586976"/>
    </source>
</evidence>